<feature type="transmembrane region" description="Helical" evidence="1">
    <location>
        <begin position="45"/>
        <end position="62"/>
    </location>
</feature>
<organism evidence="2 3">
    <name type="scientific">Lacticaseibacillus jixianensis</name>
    <dbReference type="NCBI Taxonomy" id="2486012"/>
    <lineage>
        <taxon>Bacteria</taxon>
        <taxon>Bacillati</taxon>
        <taxon>Bacillota</taxon>
        <taxon>Bacilli</taxon>
        <taxon>Lactobacillales</taxon>
        <taxon>Lactobacillaceae</taxon>
        <taxon>Lacticaseibacillus</taxon>
    </lineage>
</organism>
<keyword evidence="1" id="KW-1133">Transmembrane helix</keyword>
<keyword evidence="3" id="KW-1185">Reference proteome</keyword>
<dbReference type="EMBL" id="JBHTMO010000008">
    <property type="protein sequence ID" value="MFD1392777.1"/>
    <property type="molecule type" value="Genomic_DNA"/>
</dbReference>
<accession>A0ABW4B6W4</accession>
<keyword evidence="1" id="KW-0472">Membrane</keyword>
<dbReference type="RefSeq" id="WP_125586400.1">
    <property type="nucleotide sequence ID" value="NZ_JBHTMO010000008.1"/>
</dbReference>
<gene>
    <name evidence="2" type="ORF">ACFQ3L_04120</name>
</gene>
<evidence type="ECO:0000313" key="3">
    <source>
        <dbReference type="Proteomes" id="UP001597249"/>
    </source>
</evidence>
<evidence type="ECO:0000256" key="1">
    <source>
        <dbReference type="SAM" id="Phobius"/>
    </source>
</evidence>
<protein>
    <submittedName>
        <fullName evidence="2">Uncharacterized protein</fullName>
    </submittedName>
</protein>
<dbReference type="Proteomes" id="UP001597249">
    <property type="component" value="Unassembled WGS sequence"/>
</dbReference>
<sequence>MSAQHPVGNALFGVFLLSLAVAVLALVWWLLAMLLSRDPRLPRRLCLITAGLVLASLAVNALL</sequence>
<comment type="caution">
    <text evidence="2">The sequence shown here is derived from an EMBL/GenBank/DDBJ whole genome shotgun (WGS) entry which is preliminary data.</text>
</comment>
<feature type="transmembrane region" description="Helical" evidence="1">
    <location>
        <begin position="12"/>
        <end position="33"/>
    </location>
</feature>
<proteinExistence type="predicted"/>
<keyword evidence="1" id="KW-0812">Transmembrane</keyword>
<evidence type="ECO:0000313" key="2">
    <source>
        <dbReference type="EMBL" id="MFD1392777.1"/>
    </source>
</evidence>
<name>A0ABW4B6W4_9LACO</name>
<reference evidence="3" key="1">
    <citation type="journal article" date="2019" name="Int. J. Syst. Evol. Microbiol.">
        <title>The Global Catalogue of Microorganisms (GCM) 10K type strain sequencing project: providing services to taxonomists for standard genome sequencing and annotation.</title>
        <authorList>
            <consortium name="The Broad Institute Genomics Platform"/>
            <consortium name="The Broad Institute Genome Sequencing Center for Infectious Disease"/>
            <person name="Wu L."/>
            <person name="Ma J."/>
        </authorList>
    </citation>
    <scope>NUCLEOTIDE SEQUENCE [LARGE SCALE GENOMIC DNA]</scope>
    <source>
        <strain evidence="3">CCM 8911</strain>
    </source>
</reference>